<organism evidence="1 2">
    <name type="scientific">Azospirillum formosense</name>
    <dbReference type="NCBI Taxonomy" id="861533"/>
    <lineage>
        <taxon>Bacteria</taxon>
        <taxon>Pseudomonadati</taxon>
        <taxon>Pseudomonadota</taxon>
        <taxon>Alphaproteobacteria</taxon>
        <taxon>Rhodospirillales</taxon>
        <taxon>Azospirillaceae</taxon>
        <taxon>Azospirillum</taxon>
    </lineage>
</organism>
<dbReference type="SUPFAM" id="SSF53335">
    <property type="entry name" value="S-adenosyl-L-methionine-dependent methyltransferases"/>
    <property type="match status" value="1"/>
</dbReference>
<gene>
    <name evidence="1" type="ORF">GBZ26_04380</name>
</gene>
<evidence type="ECO:0000313" key="1">
    <source>
        <dbReference type="EMBL" id="NUB18460.1"/>
    </source>
</evidence>
<name>A0ABX2KQQ0_9PROT</name>
<proteinExistence type="predicted"/>
<dbReference type="Proteomes" id="UP000639419">
    <property type="component" value="Unassembled WGS sequence"/>
</dbReference>
<dbReference type="RefSeq" id="WP_174437765.1">
    <property type="nucleotide sequence ID" value="NZ_BAABCC010000005.1"/>
</dbReference>
<dbReference type="PRINTS" id="PR00507">
    <property type="entry name" value="N12N6MTFRASE"/>
</dbReference>
<dbReference type="PROSITE" id="PS00092">
    <property type="entry name" value="N6_MTASE"/>
    <property type="match status" value="1"/>
</dbReference>
<dbReference type="Gene3D" id="3.40.50.150">
    <property type="entry name" value="Vaccinia Virus protein VP39"/>
    <property type="match status" value="1"/>
</dbReference>
<protein>
    <recommendedName>
        <fullName evidence="3">Methyltransferase</fullName>
    </recommendedName>
</protein>
<keyword evidence="2" id="KW-1185">Reference proteome</keyword>
<accession>A0ABX2KQQ0</accession>
<dbReference type="InterPro" id="IPR002052">
    <property type="entry name" value="DNA_methylase_N6_adenine_CS"/>
</dbReference>
<sequence>MSDLFDLPAPLPVAVNAIHRHKGGEYEHDPHDWYVEEPWCTDVLLDAVTFTGTVLDPSCGSGRIVEACRRRGLDAVGSDLVDRGYPHCTPRIDFTLPGAWPRGSFDNVICNPPYYSGKGSVAFIDAALGVARHRVAALVPLPFLAGQRRNPWFKGLPVSHVLVLSRRPSMPPGKLLGTVAQKGGKEDYTWIVCTHGHVGLPSLDWLMPDAPAGKVRP</sequence>
<evidence type="ECO:0008006" key="3">
    <source>
        <dbReference type="Google" id="ProtNLM"/>
    </source>
</evidence>
<dbReference type="EMBL" id="WHOR01000018">
    <property type="protein sequence ID" value="NUB18460.1"/>
    <property type="molecule type" value="Genomic_DNA"/>
</dbReference>
<reference evidence="1 2" key="1">
    <citation type="submission" date="2019-10" db="EMBL/GenBank/DDBJ databases">
        <title>Genome sequence of Azospirillum formosense CC-Nfb-7.</title>
        <authorList>
            <person name="Ambrosini A."/>
            <person name="Sant'Anna F.H."/>
            <person name="Cassan F.D."/>
            <person name="Souza E.M."/>
            <person name="Passaglia L.M.P."/>
        </authorList>
    </citation>
    <scope>NUCLEOTIDE SEQUENCE [LARGE SCALE GENOMIC DNA]</scope>
    <source>
        <strain evidence="1 2">CC-NFb-7</strain>
    </source>
</reference>
<dbReference type="InterPro" id="IPR029063">
    <property type="entry name" value="SAM-dependent_MTases_sf"/>
</dbReference>
<comment type="caution">
    <text evidence="1">The sequence shown here is derived from an EMBL/GenBank/DDBJ whole genome shotgun (WGS) entry which is preliminary data.</text>
</comment>
<evidence type="ECO:0000313" key="2">
    <source>
        <dbReference type="Proteomes" id="UP000639419"/>
    </source>
</evidence>